<evidence type="ECO:0000313" key="7">
    <source>
        <dbReference type="Proteomes" id="UP001519342"/>
    </source>
</evidence>
<dbReference type="Gene3D" id="3.20.20.140">
    <property type="entry name" value="Metal-dependent hydrolases"/>
    <property type="match status" value="1"/>
</dbReference>
<comment type="cofactor">
    <cofactor evidence="1">
        <name>Zn(2+)</name>
        <dbReference type="ChEBI" id="CHEBI:29105"/>
    </cofactor>
</comment>
<name>A0ABS4GGU7_9FIRM</name>
<organism evidence="6 7">
    <name type="scientific">Sedimentibacter acidaminivorans</name>
    <dbReference type="NCBI Taxonomy" id="913099"/>
    <lineage>
        <taxon>Bacteria</taxon>
        <taxon>Bacillati</taxon>
        <taxon>Bacillota</taxon>
        <taxon>Tissierellia</taxon>
        <taxon>Sedimentibacter</taxon>
    </lineage>
</organism>
<keyword evidence="2" id="KW-0479">Metal-binding</keyword>
<proteinExistence type="predicted"/>
<dbReference type="Gene3D" id="2.30.40.10">
    <property type="entry name" value="Urease, subunit C, domain 1"/>
    <property type="match status" value="1"/>
</dbReference>
<dbReference type="InterPro" id="IPR006680">
    <property type="entry name" value="Amidohydro-rel"/>
</dbReference>
<evidence type="ECO:0000256" key="4">
    <source>
        <dbReference type="ARBA" id="ARBA00022833"/>
    </source>
</evidence>
<feature type="domain" description="Amidohydrolase-related" evidence="5">
    <location>
        <begin position="68"/>
        <end position="447"/>
    </location>
</feature>
<keyword evidence="3 6" id="KW-0378">Hydrolase</keyword>
<evidence type="ECO:0000259" key="5">
    <source>
        <dbReference type="Pfam" id="PF01979"/>
    </source>
</evidence>
<keyword evidence="7" id="KW-1185">Reference proteome</keyword>
<dbReference type="PANTHER" id="PTHR11271">
    <property type="entry name" value="GUANINE DEAMINASE"/>
    <property type="match status" value="1"/>
</dbReference>
<evidence type="ECO:0000256" key="1">
    <source>
        <dbReference type="ARBA" id="ARBA00001947"/>
    </source>
</evidence>
<dbReference type="Pfam" id="PF01979">
    <property type="entry name" value="Amidohydro_1"/>
    <property type="match status" value="1"/>
</dbReference>
<dbReference type="InterPro" id="IPR051607">
    <property type="entry name" value="Metallo-dep_hydrolases"/>
</dbReference>
<evidence type="ECO:0000256" key="2">
    <source>
        <dbReference type="ARBA" id="ARBA00022723"/>
    </source>
</evidence>
<keyword evidence="4" id="KW-0862">Zinc</keyword>
<dbReference type="RefSeq" id="WP_209512635.1">
    <property type="nucleotide sequence ID" value="NZ_JAGGKS010000009.1"/>
</dbReference>
<dbReference type="SUPFAM" id="SSF51556">
    <property type="entry name" value="Metallo-dependent hydrolases"/>
    <property type="match status" value="1"/>
</dbReference>
<reference evidence="6 7" key="1">
    <citation type="submission" date="2021-03" db="EMBL/GenBank/DDBJ databases">
        <title>Genomic Encyclopedia of Type Strains, Phase IV (KMG-IV): sequencing the most valuable type-strain genomes for metagenomic binning, comparative biology and taxonomic classification.</title>
        <authorList>
            <person name="Goeker M."/>
        </authorList>
    </citation>
    <scope>NUCLEOTIDE SEQUENCE [LARGE SCALE GENOMIC DNA]</scope>
    <source>
        <strain evidence="6 7">DSM 24004</strain>
    </source>
</reference>
<dbReference type="InterPro" id="IPR011059">
    <property type="entry name" value="Metal-dep_hydrolase_composite"/>
</dbReference>
<dbReference type="EC" id="3.5.4.3" evidence="6"/>
<evidence type="ECO:0000256" key="3">
    <source>
        <dbReference type="ARBA" id="ARBA00022801"/>
    </source>
</evidence>
<protein>
    <submittedName>
        <fullName evidence="6">Guanine deaminase</fullName>
        <ecNumber evidence="6">3.5.4.3</ecNumber>
    </submittedName>
</protein>
<sequence length="448" mass="50154">MLNNTAIQGNAFYSLDFDKIRYVNNGIFCVNDEGYIVEVYEEKDKDYDLIRLKYLKNGKLRILSDSEVMLPGFVDLHIHASQWPQAGTALDKPLETWLGEYTFPLESKYKDLEFANDVYRDIISSTLRHGTTTALYFATVDTEPSILLARLCGELGQRGLVGKVVMDEAKANPEYCRDSSPEEAINETEKFINEVLKIKGLYKQKVYPVVTPRFIPSCTSEVLEGLGMLAKKYDVHIQTHCSESDWAHKFVKEKYGLNDAQALDKFGLITSKTVIAHAPFLEADDLELIAEKKTTIAHSPLSNAYFANSVLPLKDFASKGVNIGMATDISGGYSPSMYQAIRQAVISSRMLQDGVNPSLQSDVRGRKDSSITLNNAFYSATVAAGIALDLPIGKLEKGYSFDVQIIDINNNIPRFYKEKNTEDLLHKILLLSESSNIKEVRVQGNRVK</sequence>
<comment type="caution">
    <text evidence="6">The sequence shown here is derived from an EMBL/GenBank/DDBJ whole genome shotgun (WGS) entry which is preliminary data.</text>
</comment>
<accession>A0ABS4GGU7</accession>
<dbReference type="Proteomes" id="UP001519342">
    <property type="component" value="Unassembled WGS sequence"/>
</dbReference>
<dbReference type="GO" id="GO:0008892">
    <property type="term" value="F:guanine deaminase activity"/>
    <property type="evidence" value="ECO:0007669"/>
    <property type="project" value="UniProtKB-EC"/>
</dbReference>
<dbReference type="InterPro" id="IPR032466">
    <property type="entry name" value="Metal_Hydrolase"/>
</dbReference>
<gene>
    <name evidence="6" type="ORF">J2Z76_002785</name>
</gene>
<dbReference type="EMBL" id="JAGGKS010000009">
    <property type="protein sequence ID" value="MBP1926913.1"/>
    <property type="molecule type" value="Genomic_DNA"/>
</dbReference>
<dbReference type="PANTHER" id="PTHR11271:SF6">
    <property type="entry name" value="GUANINE DEAMINASE"/>
    <property type="match status" value="1"/>
</dbReference>
<evidence type="ECO:0000313" key="6">
    <source>
        <dbReference type="EMBL" id="MBP1926913.1"/>
    </source>
</evidence>